<feature type="transmembrane region" description="Helical" evidence="2">
    <location>
        <begin position="425"/>
        <end position="443"/>
    </location>
</feature>
<evidence type="ECO:0000313" key="5">
    <source>
        <dbReference type="Proteomes" id="UP000054217"/>
    </source>
</evidence>
<dbReference type="Pfam" id="PF18803">
    <property type="entry name" value="CxC2"/>
    <property type="match status" value="1"/>
</dbReference>
<dbReference type="PANTHER" id="PTHR33096:SF1">
    <property type="entry name" value="CXC1-LIKE CYSTEINE CLUSTER ASSOCIATED WITH KDZ TRANSPOSASES DOMAIN-CONTAINING PROTEIN"/>
    <property type="match status" value="1"/>
</dbReference>
<feature type="domain" description="CxC2-like cysteine cluster KDZ transposase-associated" evidence="3">
    <location>
        <begin position="185"/>
        <end position="228"/>
    </location>
</feature>
<feature type="compositionally biased region" description="Acidic residues" evidence="1">
    <location>
        <begin position="1022"/>
        <end position="1032"/>
    </location>
</feature>
<dbReference type="InParanoid" id="A0A0C3NGG7"/>
<evidence type="ECO:0000259" key="3">
    <source>
        <dbReference type="Pfam" id="PF18803"/>
    </source>
</evidence>
<feature type="compositionally biased region" description="Acidic residues" evidence="1">
    <location>
        <begin position="1039"/>
        <end position="1052"/>
    </location>
</feature>
<keyword evidence="2" id="KW-1133">Transmembrane helix</keyword>
<dbReference type="Pfam" id="PF18758">
    <property type="entry name" value="KDZ"/>
    <property type="match status" value="1"/>
</dbReference>
<dbReference type="HOGENOM" id="CLU_003703_13_0_1"/>
<organism evidence="4 5">
    <name type="scientific">Pisolithus tinctorius Marx 270</name>
    <dbReference type="NCBI Taxonomy" id="870435"/>
    <lineage>
        <taxon>Eukaryota</taxon>
        <taxon>Fungi</taxon>
        <taxon>Dikarya</taxon>
        <taxon>Basidiomycota</taxon>
        <taxon>Agaricomycotina</taxon>
        <taxon>Agaricomycetes</taxon>
        <taxon>Agaricomycetidae</taxon>
        <taxon>Boletales</taxon>
        <taxon>Sclerodermatineae</taxon>
        <taxon>Pisolithaceae</taxon>
        <taxon>Pisolithus</taxon>
    </lineage>
</organism>
<dbReference type="InterPro" id="IPR040521">
    <property type="entry name" value="KDZ"/>
</dbReference>
<keyword evidence="5" id="KW-1185">Reference proteome</keyword>
<name>A0A0C3NGG7_PISTI</name>
<gene>
    <name evidence="4" type="ORF">M404DRAFT_29764</name>
</gene>
<reference evidence="5" key="2">
    <citation type="submission" date="2015-01" db="EMBL/GenBank/DDBJ databases">
        <title>Evolutionary Origins and Diversification of the Mycorrhizal Mutualists.</title>
        <authorList>
            <consortium name="DOE Joint Genome Institute"/>
            <consortium name="Mycorrhizal Genomics Consortium"/>
            <person name="Kohler A."/>
            <person name="Kuo A."/>
            <person name="Nagy L.G."/>
            <person name="Floudas D."/>
            <person name="Copeland A."/>
            <person name="Barry K.W."/>
            <person name="Cichocki N."/>
            <person name="Veneault-Fourrey C."/>
            <person name="LaButti K."/>
            <person name="Lindquist E.A."/>
            <person name="Lipzen A."/>
            <person name="Lundell T."/>
            <person name="Morin E."/>
            <person name="Murat C."/>
            <person name="Riley R."/>
            <person name="Ohm R."/>
            <person name="Sun H."/>
            <person name="Tunlid A."/>
            <person name="Henrissat B."/>
            <person name="Grigoriev I.V."/>
            <person name="Hibbett D.S."/>
            <person name="Martin F."/>
        </authorList>
    </citation>
    <scope>NUCLEOTIDE SEQUENCE [LARGE SCALE GENOMIC DNA]</scope>
    <source>
        <strain evidence="5">Marx 270</strain>
    </source>
</reference>
<evidence type="ECO:0000256" key="1">
    <source>
        <dbReference type="SAM" id="MobiDB-lite"/>
    </source>
</evidence>
<proteinExistence type="predicted"/>
<dbReference type="PANTHER" id="PTHR33096">
    <property type="entry name" value="CXC2 DOMAIN-CONTAINING PROTEIN"/>
    <property type="match status" value="1"/>
</dbReference>
<protein>
    <recommendedName>
        <fullName evidence="3">CxC2-like cysteine cluster KDZ transposase-associated domain-containing protein</fullName>
    </recommendedName>
</protein>
<evidence type="ECO:0000313" key="4">
    <source>
        <dbReference type="EMBL" id="KIO00145.1"/>
    </source>
</evidence>
<keyword evidence="2" id="KW-0472">Membrane</keyword>
<dbReference type="EMBL" id="KN831998">
    <property type="protein sequence ID" value="KIO00145.1"/>
    <property type="molecule type" value="Genomic_DNA"/>
</dbReference>
<keyword evidence="2" id="KW-0812">Transmembrane</keyword>
<evidence type="ECO:0000256" key="2">
    <source>
        <dbReference type="SAM" id="Phobius"/>
    </source>
</evidence>
<dbReference type="STRING" id="870435.A0A0C3NGG7"/>
<dbReference type="AlphaFoldDB" id="A0A0C3NGG7"/>
<dbReference type="Proteomes" id="UP000054217">
    <property type="component" value="Unassembled WGS sequence"/>
</dbReference>
<dbReference type="OrthoDB" id="2804062at2759"/>
<dbReference type="InterPro" id="IPR041457">
    <property type="entry name" value="CxC2_KDZ-assoc"/>
</dbReference>
<feature type="compositionally biased region" description="Acidic residues" evidence="1">
    <location>
        <begin position="1006"/>
        <end position="1015"/>
    </location>
</feature>
<sequence>MTIPRKKKKTYHVYCETFDESGRAFSRTVRFSDDYRRLVTTHDPPIRLRTTPNGPADSFMEASDDWGNEDNYWDGDAYGVAPSRSVQRTQILDDPFKEWAGFNGEEYGYREEYLFEELRLESRGDAAKWCSCEVASGMPNERLFRCEDCHGVTLSCQTCCLATHQRLPLHKIKKWNGKFFEHVTLKQLGLIVQLGHEDMFCYCLECGHLDFVVVDVNGIHPVNVNFCGFSAYEYYRTLERLTDNTGINMPKSRYHPFLRMVRQFRHTKLLKRAGRASEQDGIRTTKPGGLAVLCPACPQPGMNLPDDWKDAEPSKKFLYSLIIAIDANFWLKNRARASDQDPGLHTGLAYFVADGPYNEHVLRFATQEDISTCNSFRSMAHAETKFATGLRTTGVGLCLCARHEFVCPCGVGDLQKGERYCNMDYIFFSAIFPFLLLSMVISYDIACQWKLNLARRIDQLPEHLCLPLAVVASSFVFGIPKFHAPAHSASCAIPHSLNLLPGVGRTDGEGVERNWSEINRVANSTKEMTPGARHDTIDDHFGHHNFRKLVGLGCLLRDRLKAATAERSRHCATLEEFNTSIGASQRETWTAMITAWEADKSKPNPYAATQCFPTEAEVRSQLAADDKAAAARGEFSRHKMSPSSFVSFGLAIEETQRSLKSDVSAELRLTVTQDTSLQRRRAALFRQIRQFREIQVVYMIGIESIVQRSEDPEAEAEAICLCMPSELSPAERMSISDDISVIEAQLREAQCRDALGKLRNYLHTQTHFIKYRNTNIRGQRANTRAKTLISTLSSKIGRVVQKYRVARAALLALRGAGSWEEELRPLQTKDVCGPTASTSGDIDDPNAIIGSNGCQRSKKQREALRRGLGEGYRTTSWIWACGTVASGDEGMIEALRIEWAKARARAARWSEEVELLLEEMRRTEKFLEYKAQWWKQHREPPSGVAVDSLVREGICAYADRQATLQRQLSDHFSTLWHRARTNVEVEDCTEFFSIDDDSNSGAYELGDSDLEDDDPNSSAYEVGDDDLEDDDPNGSAYEVGDDDLEDDGTDEE</sequence>
<feature type="region of interest" description="Disordered" evidence="1">
    <location>
        <begin position="999"/>
        <end position="1052"/>
    </location>
</feature>
<accession>A0A0C3NGG7</accession>
<reference evidence="4 5" key="1">
    <citation type="submission" date="2014-04" db="EMBL/GenBank/DDBJ databases">
        <authorList>
            <consortium name="DOE Joint Genome Institute"/>
            <person name="Kuo A."/>
            <person name="Kohler A."/>
            <person name="Costa M.D."/>
            <person name="Nagy L.G."/>
            <person name="Floudas D."/>
            <person name="Copeland A."/>
            <person name="Barry K.W."/>
            <person name="Cichocki N."/>
            <person name="Veneault-Fourrey C."/>
            <person name="LaButti K."/>
            <person name="Lindquist E.A."/>
            <person name="Lipzen A."/>
            <person name="Lundell T."/>
            <person name="Morin E."/>
            <person name="Murat C."/>
            <person name="Sun H."/>
            <person name="Tunlid A."/>
            <person name="Henrissat B."/>
            <person name="Grigoriev I.V."/>
            <person name="Hibbett D.S."/>
            <person name="Martin F."/>
            <person name="Nordberg H.P."/>
            <person name="Cantor M.N."/>
            <person name="Hua S.X."/>
        </authorList>
    </citation>
    <scope>NUCLEOTIDE SEQUENCE [LARGE SCALE GENOMIC DNA]</scope>
    <source>
        <strain evidence="4 5">Marx 270</strain>
    </source>
</reference>